<evidence type="ECO:0008006" key="3">
    <source>
        <dbReference type="Google" id="ProtNLM"/>
    </source>
</evidence>
<protein>
    <recommendedName>
        <fullName evidence="3">Circularly permuted ATPgrasp domain-containing protein</fullName>
    </recommendedName>
</protein>
<gene>
    <name evidence="1" type="ORF">H663_012950</name>
</gene>
<dbReference type="STRING" id="1293045.H663_11035"/>
<dbReference type="RefSeq" id="WP_053172966.1">
    <property type="nucleotide sequence ID" value="NZ_LFYT02000016.1"/>
</dbReference>
<evidence type="ECO:0000313" key="2">
    <source>
        <dbReference type="Proteomes" id="UP000037507"/>
    </source>
</evidence>
<dbReference type="SUPFAM" id="SSF56059">
    <property type="entry name" value="Glutathione synthetase ATP-binding domain-like"/>
    <property type="match status" value="1"/>
</dbReference>
<dbReference type="EMBL" id="LFYT02000016">
    <property type="protein sequence ID" value="PVE42276.1"/>
    <property type="molecule type" value="Genomic_DNA"/>
</dbReference>
<reference evidence="1" key="1">
    <citation type="submission" date="2017-04" db="EMBL/GenBank/DDBJ databases">
        <title>Unexpected and diverse lifestyles within the genus Limnohabitans.</title>
        <authorList>
            <person name="Kasalicky V."/>
            <person name="Mehrshad M."/>
            <person name="Andrei S.-A."/>
            <person name="Salcher M."/>
            <person name="Kratochvilova H."/>
            <person name="Simek K."/>
            <person name="Ghai R."/>
        </authorList>
    </citation>
    <scope>NUCLEOTIDE SEQUENCE [LARGE SCALE GENOMIC DNA]</scope>
    <source>
        <strain evidence="1">II-D5</strain>
    </source>
</reference>
<dbReference type="AlphaFoldDB" id="A0A2T7UC59"/>
<dbReference type="OrthoDB" id="344992at2"/>
<dbReference type="Proteomes" id="UP000037507">
    <property type="component" value="Unassembled WGS sequence"/>
</dbReference>
<accession>A0A2T7UC59</accession>
<name>A0A2T7UC59_9BURK</name>
<comment type="caution">
    <text evidence="1">The sequence shown here is derived from an EMBL/GenBank/DDBJ whole genome shotgun (WGS) entry which is preliminary data.</text>
</comment>
<evidence type="ECO:0000313" key="1">
    <source>
        <dbReference type="EMBL" id="PVE42276.1"/>
    </source>
</evidence>
<proteinExistence type="predicted"/>
<organism evidence="1 2">
    <name type="scientific">Limnohabitans planktonicus II-D5</name>
    <dbReference type="NCBI Taxonomy" id="1293045"/>
    <lineage>
        <taxon>Bacteria</taxon>
        <taxon>Pseudomonadati</taxon>
        <taxon>Pseudomonadota</taxon>
        <taxon>Betaproteobacteria</taxon>
        <taxon>Burkholderiales</taxon>
        <taxon>Comamonadaceae</taxon>
        <taxon>Limnohabitans</taxon>
    </lineage>
</organism>
<sequence>MIQDSFCVSLDRDAVCHALEQEMGHPEVFALVRERCDYLFSASPVFVASAHLQRMQALIEAVEAAVAHPIYQQTVLARAPHIASWSDGGAKGVFLGYDFHVSDAGMGLIEINTNAGGAMLNAVLARSQRACCDKMAPFIPTAQAVHALETRFVQMFQQEWALARMPRPLRTVAIVDEQPQAQYLYPEFLLFKYLFEQHGLRTVIADPAELRYDQGVLRAGDVTIDLVYNRLTDFYLESPDCAALRQAYQRQAIVLTPHPRAHALYADKRNLGLLSNAAFLQRLALPPQHQQALLEMIPKSETVDVSNAERLWAQRKQLFFKPFAGYGGRAAYRGDKLTHRVWQDIAAGGYIAQHRVTPGQMRIPGDPGSERVMKFDVRQYVYDAKVLWSAARVYQGQTTNFRTPGGGFAPVYEWPAGATVPEGP</sequence>
<keyword evidence="2" id="KW-1185">Reference proteome</keyword>